<dbReference type="PANTHER" id="PTHR43201:SF32">
    <property type="entry name" value="2-SUCCINYLBENZOATE--COA LIGASE, CHLOROPLASTIC_PEROXISOMAL"/>
    <property type="match status" value="1"/>
</dbReference>
<feature type="domain" description="AMP-dependent synthetase/ligase" evidence="1">
    <location>
        <begin position="46"/>
        <end position="198"/>
    </location>
</feature>
<proteinExistence type="predicted"/>
<evidence type="ECO:0000313" key="2">
    <source>
        <dbReference type="EMBL" id="KIA78282.1"/>
    </source>
</evidence>
<dbReference type="GO" id="GO:0008756">
    <property type="term" value="F:o-succinylbenzoate-CoA ligase activity"/>
    <property type="evidence" value="ECO:0007669"/>
    <property type="project" value="UniProtKB-EC"/>
</dbReference>
<sequence length="378" mass="42221">MSMLVDWFSPQNEILINPKYSKLIHEKIAAALQNNVHLESHICVATSGSTAQVCEFPKMVLLAKESVLISAQAVNFHLEANQSDRWIHALPDFHVGGLGIWARSLLSKARVHIFQEKWNPFAFYEYVVKHAGTLTALVPTQIFDLVMHKLSAPPSLRAIVVGGGKLTESLYLQARSLGWCVLPSYGLTECASQVATAGLDSLKSMHYPSLSLLSHVEASIYADRIALKSPSLLTAYLESSRGDIRIIDPKRDGLFQTEDRGAIVGQTLEIFGRDQNFFKIGGESVDFANLEKILEQVKMRLQICFDVALIPFPDERLGHVIHFVTDAEYQQVRQLVEIYNISVLPYEKIRKVHCLPFLPRSATGKLLRGNLVNIIESS</sequence>
<organism evidence="2 3">
    <name type="scientific">Parachlamydia acanthamoebae</name>
    <dbReference type="NCBI Taxonomy" id="83552"/>
    <lineage>
        <taxon>Bacteria</taxon>
        <taxon>Pseudomonadati</taxon>
        <taxon>Chlamydiota</taxon>
        <taxon>Chlamydiia</taxon>
        <taxon>Parachlamydiales</taxon>
        <taxon>Parachlamydiaceae</taxon>
        <taxon>Parachlamydia</taxon>
    </lineage>
</organism>
<dbReference type="EC" id="6.2.1.26" evidence="2"/>
<protein>
    <submittedName>
        <fullName evidence="2">2-succinylbenzoate--CoA ligase</fullName>
        <ecNumber evidence="2">6.2.1.26</ecNumber>
    </submittedName>
</protein>
<evidence type="ECO:0000313" key="3">
    <source>
        <dbReference type="Proteomes" id="UP000031307"/>
    </source>
</evidence>
<dbReference type="PANTHER" id="PTHR43201">
    <property type="entry name" value="ACYL-COA SYNTHETASE"/>
    <property type="match status" value="1"/>
</dbReference>
<dbReference type="Gene3D" id="3.40.50.12780">
    <property type="entry name" value="N-terminal domain of ligase-like"/>
    <property type="match status" value="1"/>
</dbReference>
<name>A0A0C1EAY1_9BACT</name>
<dbReference type="GO" id="GO:0031956">
    <property type="term" value="F:medium-chain fatty acid-CoA ligase activity"/>
    <property type="evidence" value="ECO:0007669"/>
    <property type="project" value="TreeGrafter"/>
</dbReference>
<dbReference type="InterPro" id="IPR045851">
    <property type="entry name" value="AMP-bd_C_sf"/>
</dbReference>
<dbReference type="EMBL" id="JSAM01000028">
    <property type="protein sequence ID" value="KIA78282.1"/>
    <property type="molecule type" value="Genomic_DNA"/>
</dbReference>
<dbReference type="Pfam" id="PF00501">
    <property type="entry name" value="AMP-binding"/>
    <property type="match status" value="1"/>
</dbReference>
<dbReference type="Proteomes" id="UP000031307">
    <property type="component" value="Unassembled WGS sequence"/>
</dbReference>
<keyword evidence="2" id="KW-0436">Ligase</keyword>
<dbReference type="PATRIC" id="fig|83552.4.peg.511"/>
<dbReference type="InterPro" id="IPR042099">
    <property type="entry name" value="ANL_N_sf"/>
</dbReference>
<dbReference type="InterPro" id="IPR000873">
    <property type="entry name" value="AMP-dep_synth/lig_dom"/>
</dbReference>
<accession>A0A0C1EAY1</accession>
<comment type="caution">
    <text evidence="2">The sequence shown here is derived from an EMBL/GenBank/DDBJ whole genome shotgun (WGS) entry which is preliminary data.</text>
</comment>
<gene>
    <name evidence="2" type="primary">menE</name>
    <name evidence="2" type="ORF">DB43_EI00270</name>
</gene>
<evidence type="ECO:0000259" key="1">
    <source>
        <dbReference type="Pfam" id="PF00501"/>
    </source>
</evidence>
<dbReference type="GO" id="GO:0006631">
    <property type="term" value="P:fatty acid metabolic process"/>
    <property type="evidence" value="ECO:0007669"/>
    <property type="project" value="TreeGrafter"/>
</dbReference>
<reference evidence="2 3" key="1">
    <citation type="journal article" date="2014" name="Mol. Biol. Evol.">
        <title>Massive expansion of Ubiquitination-related gene families within the Chlamydiae.</title>
        <authorList>
            <person name="Domman D."/>
            <person name="Collingro A."/>
            <person name="Lagkouvardos I."/>
            <person name="Gehre L."/>
            <person name="Weinmaier T."/>
            <person name="Rattei T."/>
            <person name="Subtil A."/>
            <person name="Horn M."/>
        </authorList>
    </citation>
    <scope>NUCLEOTIDE SEQUENCE [LARGE SCALE GENOMIC DNA]</scope>
    <source>
        <strain evidence="2 3">OEW1</strain>
    </source>
</reference>
<dbReference type="SUPFAM" id="SSF56801">
    <property type="entry name" value="Acetyl-CoA synthetase-like"/>
    <property type="match status" value="1"/>
</dbReference>
<dbReference type="AlphaFoldDB" id="A0A0C1EAY1"/>
<dbReference type="Gene3D" id="3.30.300.30">
    <property type="match status" value="1"/>
</dbReference>